<dbReference type="AlphaFoldDB" id="A0A7W8Y9A2"/>
<dbReference type="Pfam" id="PF01370">
    <property type="entry name" value="Epimerase"/>
    <property type="match status" value="1"/>
</dbReference>
<evidence type="ECO:0000313" key="4">
    <source>
        <dbReference type="EMBL" id="MBB5597315.1"/>
    </source>
</evidence>
<evidence type="ECO:0008006" key="6">
    <source>
        <dbReference type="Google" id="ProtNLM"/>
    </source>
</evidence>
<reference evidence="4 5" key="1">
    <citation type="submission" date="2020-08" db="EMBL/GenBank/DDBJ databases">
        <title>Sequencing the genomes of 1000 actinobacteria strains.</title>
        <authorList>
            <person name="Klenk H.-P."/>
        </authorList>
    </citation>
    <scope>NUCLEOTIDE SEQUENCE [LARGE SCALE GENOMIC DNA]</scope>
    <source>
        <strain evidence="4 5">DSM 23694</strain>
    </source>
</reference>
<dbReference type="PANTHER" id="PTHR11092">
    <property type="entry name" value="SUGAR NUCLEOTIDE EPIMERASE RELATED"/>
    <property type="match status" value="1"/>
</dbReference>
<dbReference type="CDD" id="cd07820">
    <property type="entry name" value="SRPBCC_3"/>
    <property type="match status" value="1"/>
</dbReference>
<dbReference type="InterPro" id="IPR010099">
    <property type="entry name" value="SDR39U1"/>
</dbReference>
<feature type="domain" description="NAD-dependent epimerase/dehydratase" evidence="2">
    <location>
        <begin position="192"/>
        <end position="409"/>
    </location>
</feature>
<comment type="caution">
    <text evidence="4">The sequence shown here is derived from an EMBL/GenBank/DDBJ whole genome shotgun (WGS) entry which is preliminary data.</text>
</comment>
<gene>
    <name evidence="4" type="ORF">BKA12_000395</name>
</gene>
<dbReference type="Gene3D" id="3.30.530.20">
    <property type="match status" value="1"/>
</dbReference>
<protein>
    <recommendedName>
        <fullName evidence="6">TIGR01777 family protein</fullName>
    </recommendedName>
</protein>
<dbReference type="EMBL" id="JACHBL010000001">
    <property type="protein sequence ID" value="MBB5597315.1"/>
    <property type="molecule type" value="Genomic_DNA"/>
</dbReference>
<feature type="domain" description="DUF1731" evidence="3">
    <location>
        <begin position="443"/>
        <end position="491"/>
    </location>
</feature>
<organism evidence="4 5">
    <name type="scientific">Neomicrococcus lactis</name>
    <dbReference type="NCBI Taxonomy" id="732241"/>
    <lineage>
        <taxon>Bacteria</taxon>
        <taxon>Bacillati</taxon>
        <taxon>Actinomycetota</taxon>
        <taxon>Actinomycetes</taxon>
        <taxon>Micrococcales</taxon>
        <taxon>Micrococcaceae</taxon>
        <taxon>Neomicrococcus</taxon>
    </lineage>
</organism>
<dbReference type="InterPro" id="IPR023393">
    <property type="entry name" value="START-like_dom_sf"/>
</dbReference>
<dbReference type="InterPro" id="IPR001509">
    <property type="entry name" value="Epimerase_deHydtase"/>
</dbReference>
<keyword evidence="5" id="KW-1185">Reference proteome</keyword>
<dbReference type="NCBIfam" id="TIGR01777">
    <property type="entry name" value="yfcH"/>
    <property type="match status" value="1"/>
</dbReference>
<dbReference type="PANTHER" id="PTHR11092:SF0">
    <property type="entry name" value="EPIMERASE FAMILY PROTEIN SDR39U1"/>
    <property type="match status" value="1"/>
</dbReference>
<dbReference type="InterPro" id="IPR036291">
    <property type="entry name" value="NAD(P)-bd_dom_sf"/>
</dbReference>
<dbReference type="SUPFAM" id="SSF51735">
    <property type="entry name" value="NAD(P)-binding Rossmann-fold domains"/>
    <property type="match status" value="1"/>
</dbReference>
<evidence type="ECO:0000259" key="2">
    <source>
        <dbReference type="Pfam" id="PF01370"/>
    </source>
</evidence>
<dbReference type="RefSeq" id="WP_183640286.1">
    <property type="nucleotide sequence ID" value="NZ_JACHBL010000001.1"/>
</dbReference>
<accession>A0A7W8Y9A2</accession>
<name>A0A7W8Y9A2_9MICC</name>
<evidence type="ECO:0000259" key="3">
    <source>
        <dbReference type="Pfam" id="PF08338"/>
    </source>
</evidence>
<evidence type="ECO:0000313" key="5">
    <source>
        <dbReference type="Proteomes" id="UP000523863"/>
    </source>
</evidence>
<dbReference type="Pfam" id="PF08338">
    <property type="entry name" value="DUF1731"/>
    <property type="match status" value="1"/>
</dbReference>
<dbReference type="SUPFAM" id="SSF55961">
    <property type="entry name" value="Bet v1-like"/>
    <property type="match status" value="1"/>
</dbReference>
<proteinExistence type="inferred from homology"/>
<comment type="similarity">
    <text evidence="1">Belongs to the NAD(P)-dependent epimerase/dehydratase family. SDR39U1 subfamily.</text>
</comment>
<dbReference type="InterPro" id="IPR013549">
    <property type="entry name" value="DUF1731"/>
</dbReference>
<evidence type="ECO:0000256" key="1">
    <source>
        <dbReference type="ARBA" id="ARBA00009353"/>
    </source>
</evidence>
<dbReference type="Gene3D" id="3.40.50.720">
    <property type="entry name" value="NAD(P)-binding Rossmann-like Domain"/>
    <property type="match status" value="1"/>
</dbReference>
<dbReference type="Proteomes" id="UP000523863">
    <property type="component" value="Unassembled WGS sequence"/>
</dbReference>
<sequence length="496" mass="53328">MVHFEHRAFVQQDPETVFAWFAREGALQRLFPPFGGHVVSAPPAGLAVGSEARLLIAAPGITGTAASAVGESVAAIGKRFGLPKRWTRPEVSWTARHTALDAPRMFRDEMTSGPMKSWVHTHRFTAQDGGTQLLDVVDFELPEVLPSALKSFPEGVLEKELRRTFAYRTRQVCDDLAFHARYANSPRLRIGITGASGFVGAPLKALLTSGGHTVHEFKRGIDWDPEREFMDLDVVRSVDVIIHLAGHPIGGRFTAEAKQEILDSRVKGTRTVARALEAASADGKKRALIASSAIGFYGAHPHQEQPDGEISSAETDPALLTESHGAGHDFLAEVCAQWEAEALAAASDTVRVTVLRTGLVLSPDGGLLSRLLPLFAAGVGGPTSKGAWYSWISRDDLISMYAHAALTPDLLGVFNAVAPEPVTSDEFAQTLGKVLHRPAKIPTPSFGPRLLLGAEGADELAFASQRVSAAKIVDTGFQFRHPTVEFALEHVLGAVN</sequence>